<reference evidence="2 3" key="1">
    <citation type="submission" date="2014-02" db="EMBL/GenBank/DDBJ databases">
        <authorList>
            <person name="Sears C."/>
            <person name="Carroll K."/>
            <person name="Sack B.R."/>
            <person name="Qadri F."/>
            <person name="Myers L.L."/>
            <person name="Chung G.-T."/>
            <person name="Escheverria P."/>
            <person name="Fraser C.M."/>
            <person name="Sadzewicz L."/>
            <person name="Shefchek K.A."/>
            <person name="Tallon L."/>
            <person name="Das S.P."/>
            <person name="Daugherty S."/>
            <person name="Mongodin E.F."/>
        </authorList>
    </citation>
    <scope>NUCLEOTIDE SEQUENCE [LARGE SCALE GENOMIC DNA]</scope>
    <source>
        <strain evidence="2 3">S36L11</strain>
    </source>
</reference>
<comment type="caution">
    <text evidence="2">The sequence shown here is derived from an EMBL/GenBank/DDBJ whole genome shotgun (WGS) entry which is preliminary data.</text>
</comment>
<dbReference type="Pfam" id="PF04466">
    <property type="entry name" value="Terminase_3"/>
    <property type="match status" value="1"/>
</dbReference>
<dbReference type="Gene3D" id="3.30.420.240">
    <property type="match status" value="1"/>
</dbReference>
<dbReference type="InterPro" id="IPR027417">
    <property type="entry name" value="P-loop_NTPase"/>
</dbReference>
<accession>A0A015Y329</accession>
<evidence type="ECO:0000259" key="1">
    <source>
        <dbReference type="Pfam" id="PF04466"/>
    </source>
</evidence>
<dbReference type="AlphaFoldDB" id="A0A015Y329"/>
<dbReference type="PATRIC" id="fig|1339327.3.peg.4979"/>
<dbReference type="Proteomes" id="UP000022082">
    <property type="component" value="Unassembled WGS sequence"/>
</dbReference>
<dbReference type="GeneID" id="82188877"/>
<evidence type="ECO:0000313" key="2">
    <source>
        <dbReference type="EMBL" id="EXZ26357.1"/>
    </source>
</evidence>
<proteinExistence type="predicted"/>
<gene>
    <name evidence="2" type="ORF">M136_4494</name>
</gene>
<sequence>MARSKVTDVPMALAVKIELFKRGCFDFITVKDGLKHEKQEHALKILTDNEHVELLYGGAAGGAKSWTGAVWLLFMCLCYPGSKWFIGRAELKRITQSTLITFYKVCNQYGVDDTLYKYNGQYNYIEFFNGSRIDLLDLQYKPGDPLYERYGSIEYTGGWIEEGGEVNFGAYDTLKTRIGRHLNNELGLRRKLFITCNPKKNWMYDTFYKPDKKGELPEYMYYLACLVQENPFIDPDYIEGLKTTKDKVKRERLLKGNWEYDDNPNALCSHDAICEIFGNKISIKTGTNYITGDIARFGADYARLAVWDGWHIIELQCFPVSKTTDIQTWIINKQKKYRIPNHKCIVDEDGVGGGVVDNCDIQGFVNNSTPFNGENYQNLQTQCGYKLADHINATEVGIDEDLISTADKEEIIRELEQLQTWKADSDGKLKLKPKEEIKMDIGCSPDWRDMFLMRAWFDYNEYDIPDDIERRLGITA</sequence>
<dbReference type="InterPro" id="IPR035412">
    <property type="entry name" value="Terminase_L_N"/>
</dbReference>
<evidence type="ECO:0000313" key="3">
    <source>
        <dbReference type="Proteomes" id="UP000022082"/>
    </source>
</evidence>
<dbReference type="Gene3D" id="3.40.50.300">
    <property type="entry name" value="P-loop containing nucleotide triphosphate hydrolases"/>
    <property type="match status" value="1"/>
</dbReference>
<name>A0A015Y329_BACFG</name>
<organism evidence="2 3">
    <name type="scientific">Bacteroides fragilis str. S36L11</name>
    <dbReference type="NCBI Taxonomy" id="1339327"/>
    <lineage>
        <taxon>Bacteria</taxon>
        <taxon>Pseudomonadati</taxon>
        <taxon>Bacteroidota</taxon>
        <taxon>Bacteroidia</taxon>
        <taxon>Bacteroidales</taxon>
        <taxon>Bacteroidaceae</taxon>
        <taxon>Bacteroides</taxon>
    </lineage>
</organism>
<dbReference type="RefSeq" id="WP_008642503.1">
    <property type="nucleotide sequence ID" value="NZ_JGDJ01000288.1"/>
</dbReference>
<protein>
    <submittedName>
        <fullName evidence="2">Phage terminase large subunit</fullName>
    </submittedName>
</protein>
<feature type="domain" description="Phage terminase large subunit N-terminal" evidence="1">
    <location>
        <begin position="52"/>
        <end position="246"/>
    </location>
</feature>
<dbReference type="EMBL" id="JGDJ01000288">
    <property type="protein sequence ID" value="EXZ26357.1"/>
    <property type="molecule type" value="Genomic_DNA"/>
</dbReference>